<dbReference type="Proteomes" id="UP000604046">
    <property type="component" value="Unassembled WGS sequence"/>
</dbReference>
<keyword evidence="2" id="KW-1185">Reference proteome</keyword>
<reference evidence="1" key="1">
    <citation type="submission" date="2021-02" db="EMBL/GenBank/DDBJ databases">
        <authorList>
            <person name="Dougan E. K."/>
            <person name="Rhodes N."/>
            <person name="Thang M."/>
            <person name="Chan C."/>
        </authorList>
    </citation>
    <scope>NUCLEOTIDE SEQUENCE</scope>
</reference>
<dbReference type="AlphaFoldDB" id="A0A812MNI8"/>
<dbReference type="OrthoDB" id="444828at2759"/>
<comment type="caution">
    <text evidence="1">The sequence shown here is derived from an EMBL/GenBank/DDBJ whole genome shotgun (WGS) entry which is preliminary data.</text>
</comment>
<organism evidence="1 2">
    <name type="scientific">Symbiodinium natans</name>
    <dbReference type="NCBI Taxonomy" id="878477"/>
    <lineage>
        <taxon>Eukaryota</taxon>
        <taxon>Sar</taxon>
        <taxon>Alveolata</taxon>
        <taxon>Dinophyceae</taxon>
        <taxon>Suessiales</taxon>
        <taxon>Symbiodiniaceae</taxon>
        <taxon>Symbiodinium</taxon>
    </lineage>
</organism>
<dbReference type="EMBL" id="CAJNDS010001613">
    <property type="protein sequence ID" value="CAE7267736.1"/>
    <property type="molecule type" value="Genomic_DNA"/>
</dbReference>
<evidence type="ECO:0000313" key="2">
    <source>
        <dbReference type="Proteomes" id="UP000604046"/>
    </source>
</evidence>
<proteinExistence type="predicted"/>
<name>A0A812MNI8_9DINO</name>
<accession>A0A812MNI8</accession>
<protein>
    <submittedName>
        <fullName evidence="1">Nipblb protein</fullName>
    </submittedName>
</protein>
<evidence type="ECO:0000313" key="1">
    <source>
        <dbReference type="EMBL" id="CAE7267736.1"/>
    </source>
</evidence>
<gene>
    <name evidence="1" type="primary">nipblb</name>
    <name evidence="1" type="ORF">SNAT2548_LOCUS14198</name>
</gene>
<sequence length="151" mass="16867">MRLPKVKNKHTAAVQVSVNDLVPSGVLPPGPQKIPAGLDQAPTAQSSAISDAREEELALVEFHREQEEVHSTCKARGDRQQMVFKVPRRSVNPKVRAGLHVRRSDWSKRRLLCIALCKEDASRCPLAKLPQGFLRAFVNYVFSFLADGSRR</sequence>